<evidence type="ECO:0000313" key="1">
    <source>
        <dbReference type="EMBL" id="PYH43699.1"/>
    </source>
</evidence>
<dbReference type="GeneID" id="37079452"/>
<organism evidence="1 2">
    <name type="scientific">Aspergillus saccharolyticus JOP 1030-1</name>
    <dbReference type="NCBI Taxonomy" id="1450539"/>
    <lineage>
        <taxon>Eukaryota</taxon>
        <taxon>Fungi</taxon>
        <taxon>Dikarya</taxon>
        <taxon>Ascomycota</taxon>
        <taxon>Pezizomycotina</taxon>
        <taxon>Eurotiomycetes</taxon>
        <taxon>Eurotiomycetidae</taxon>
        <taxon>Eurotiales</taxon>
        <taxon>Aspergillaceae</taxon>
        <taxon>Aspergillus</taxon>
        <taxon>Aspergillus subgen. Circumdati</taxon>
    </lineage>
</organism>
<evidence type="ECO:0000313" key="2">
    <source>
        <dbReference type="Proteomes" id="UP000248349"/>
    </source>
</evidence>
<name>A0A318Z927_9EURO</name>
<dbReference type="Gene3D" id="3.90.25.10">
    <property type="entry name" value="UDP-galactose 4-epimerase, domain 1"/>
    <property type="match status" value="1"/>
</dbReference>
<dbReference type="Proteomes" id="UP000248349">
    <property type="component" value="Unassembled WGS sequence"/>
</dbReference>
<dbReference type="Gene3D" id="3.40.50.720">
    <property type="entry name" value="NAD(P)-binding Rossmann-like Domain"/>
    <property type="match status" value="1"/>
</dbReference>
<dbReference type="AlphaFoldDB" id="A0A318Z927"/>
<gene>
    <name evidence="1" type="ORF">BP01DRAFT_393290</name>
</gene>
<protein>
    <submittedName>
        <fullName evidence="1">Uncharacterized protein</fullName>
    </submittedName>
</protein>
<dbReference type="STRING" id="1450539.A0A318Z927"/>
<keyword evidence="2" id="KW-1185">Reference proteome</keyword>
<accession>A0A318Z927</accession>
<dbReference type="RefSeq" id="XP_025429681.1">
    <property type="nucleotide sequence ID" value="XM_025578223.1"/>
</dbReference>
<proteinExistence type="predicted"/>
<reference evidence="1 2" key="1">
    <citation type="submission" date="2016-12" db="EMBL/GenBank/DDBJ databases">
        <title>The genomes of Aspergillus section Nigri reveals drivers in fungal speciation.</title>
        <authorList>
            <consortium name="DOE Joint Genome Institute"/>
            <person name="Vesth T.C."/>
            <person name="Nybo J."/>
            <person name="Theobald S."/>
            <person name="Brandl J."/>
            <person name="Frisvad J.C."/>
            <person name="Nielsen K.F."/>
            <person name="Lyhne E.K."/>
            <person name="Kogle M.E."/>
            <person name="Kuo A."/>
            <person name="Riley R."/>
            <person name="Clum A."/>
            <person name="Nolan M."/>
            <person name="Lipzen A."/>
            <person name="Salamov A."/>
            <person name="Henrissat B."/>
            <person name="Wiebenga A."/>
            <person name="De Vries R.P."/>
            <person name="Grigoriev I.V."/>
            <person name="Mortensen U.H."/>
            <person name="Andersen M.R."/>
            <person name="Baker S.E."/>
        </authorList>
    </citation>
    <scope>NUCLEOTIDE SEQUENCE [LARGE SCALE GENOMIC DNA]</scope>
    <source>
        <strain evidence="1 2">JOP 1030-1</strain>
    </source>
</reference>
<dbReference type="OrthoDB" id="419598at2759"/>
<sequence>MTEYTAEWRPNPYLQSGLVFNTPSSDVECYDQLWVPKVPSGRSHHAHSIYIDHQIVGNGGVKFALTDLCDIGKYVAQIIADPQTLNRHVLVYTDILDSAPSDTAVALENQGN</sequence>
<dbReference type="EMBL" id="KZ821242">
    <property type="protein sequence ID" value="PYH43699.1"/>
    <property type="molecule type" value="Genomic_DNA"/>
</dbReference>